<keyword evidence="3" id="KW-0808">Transferase</keyword>
<evidence type="ECO:0000256" key="2">
    <source>
        <dbReference type="ARBA" id="ARBA00022676"/>
    </source>
</evidence>
<name>A0ABX2IVT8_9RHOB</name>
<evidence type="ECO:0000256" key="1">
    <source>
        <dbReference type="ARBA" id="ARBA00006739"/>
    </source>
</evidence>
<evidence type="ECO:0000256" key="3">
    <source>
        <dbReference type="ARBA" id="ARBA00022679"/>
    </source>
</evidence>
<dbReference type="PANTHER" id="PTHR43179:SF12">
    <property type="entry name" value="GALACTOFURANOSYLTRANSFERASE GLFT2"/>
    <property type="match status" value="1"/>
</dbReference>
<evidence type="ECO:0000259" key="4">
    <source>
        <dbReference type="Pfam" id="PF00535"/>
    </source>
</evidence>
<dbReference type="PANTHER" id="PTHR43179">
    <property type="entry name" value="RHAMNOSYLTRANSFERASE WBBL"/>
    <property type="match status" value="1"/>
</dbReference>
<reference evidence="5 6" key="1">
    <citation type="submission" date="2020-06" db="EMBL/GenBank/DDBJ databases">
        <title>Sulfitobacter algicola sp. nov., isolated from green algae.</title>
        <authorList>
            <person name="Wang C."/>
        </authorList>
    </citation>
    <scope>NUCLEOTIDE SEQUENCE [LARGE SCALE GENOMIC DNA]</scope>
    <source>
        <strain evidence="5 6">1151</strain>
    </source>
</reference>
<sequence>MIKFKGSDGHMGFFRRQLIRLRDVFRLYAEPRLRAFGPGRPLIDKDTKPLGHVDYVEMLNGVYHVVGWSFAQTIWLSNGTETVHAVRRIARTDVGMTENGDGLAVGFEVCVPRTSGIVFLGLETGDESGPQTCYHYEMPQIAHRAIGLSKARVALSFSAVLLKAFPSFVSWAFSRTPDARARLVRNLQLTLPERTYVCDPRALAADPAHILANAHSKMTIILPVYNAYDLVTQALDRVERHTDVDWHLILIEDCSSDDRIRPYLRDWANDPSRAARIDLLENDRNLGFISSVNRAFAQALERGDHVILLNSDALVPQRWATRLLSPILADPGIATVTPMSNDAEILSVPMICRRRDLAPGQADAIDLDAQRLNVRLTAATLPTGVGFCMAMNIHFLRQIGLFDDAFGKGYGEEVDWCQRARASQGRHVGLGALFVEHRGGTSFGSDAKKKLVQQNNQKIARRYPGYDAQVQSFIRSDPLNTARLVLGISLANQVHMSDDHGPIPIYLAHSMGGGAEFYLQSRLKDDLAKGGFAVVLRVGHAQARWYLELHSASGTVAAAVSDFDTVLRLVAPLGKRRIIYSCGVGHHDGADLPDRLLRLRGAPGDSIEVLFHDYFPISPSYTLLGRDGRYHGVPQIDTDDIAHSAETSGGQQVSLAAWRAEWQHLLEAALSITVFSQDSKAIVLAVWPHLAPKITVRPHALHHKVDKITPRPQPSDRPVIGVLGNIGHHKGGKILQDLGHMIDKTNSPHSIVVIGKVAPDYTMPATIQVHGAYDIRDLPDLVCRYKISRWLIPSIWPETFSYTTHEALATGMPVYCFDLGAQAEAVRQAPNGHVLSAAFDDLAALLSDLHEPERDLCNAG</sequence>
<dbReference type="SUPFAM" id="SSF53448">
    <property type="entry name" value="Nucleotide-diphospho-sugar transferases"/>
    <property type="match status" value="1"/>
</dbReference>
<proteinExistence type="inferred from homology"/>
<evidence type="ECO:0000313" key="6">
    <source>
        <dbReference type="Proteomes" id="UP000777935"/>
    </source>
</evidence>
<feature type="domain" description="Glycosyltransferase 2-like" evidence="4">
    <location>
        <begin position="219"/>
        <end position="348"/>
    </location>
</feature>
<dbReference type="InterPro" id="IPR001173">
    <property type="entry name" value="Glyco_trans_2-like"/>
</dbReference>
<protein>
    <submittedName>
        <fullName evidence="5">Glycosyltransferase</fullName>
    </submittedName>
</protein>
<accession>A0ABX2IVT8</accession>
<dbReference type="RefSeq" id="WP_174140193.1">
    <property type="nucleotide sequence ID" value="NZ_JABUFE010000038.1"/>
</dbReference>
<evidence type="ECO:0000313" key="5">
    <source>
        <dbReference type="EMBL" id="NSX57042.1"/>
    </source>
</evidence>
<dbReference type="Gene3D" id="3.40.50.2000">
    <property type="entry name" value="Glycogen Phosphorylase B"/>
    <property type="match status" value="1"/>
</dbReference>
<comment type="similarity">
    <text evidence="1">Belongs to the glycosyltransferase 2 family.</text>
</comment>
<organism evidence="5 6">
    <name type="scientific">Parasulfitobacter algicola</name>
    <dbReference type="NCBI Taxonomy" id="2614809"/>
    <lineage>
        <taxon>Bacteria</taxon>
        <taxon>Pseudomonadati</taxon>
        <taxon>Pseudomonadota</taxon>
        <taxon>Alphaproteobacteria</taxon>
        <taxon>Rhodobacterales</taxon>
        <taxon>Roseobacteraceae</taxon>
        <taxon>Parasulfitobacter</taxon>
    </lineage>
</organism>
<gene>
    <name evidence="5" type="ORF">HRQ87_19900</name>
</gene>
<dbReference type="InterPro" id="IPR029044">
    <property type="entry name" value="Nucleotide-diphossugar_trans"/>
</dbReference>
<keyword evidence="6" id="KW-1185">Reference proteome</keyword>
<dbReference type="EMBL" id="JABUFE010000038">
    <property type="protein sequence ID" value="NSX57042.1"/>
    <property type="molecule type" value="Genomic_DNA"/>
</dbReference>
<keyword evidence="2" id="KW-0328">Glycosyltransferase</keyword>
<dbReference type="SUPFAM" id="SSF53756">
    <property type="entry name" value="UDP-Glycosyltransferase/glycogen phosphorylase"/>
    <property type="match status" value="1"/>
</dbReference>
<dbReference type="Proteomes" id="UP000777935">
    <property type="component" value="Unassembled WGS sequence"/>
</dbReference>
<comment type="caution">
    <text evidence="5">The sequence shown here is derived from an EMBL/GenBank/DDBJ whole genome shotgun (WGS) entry which is preliminary data.</text>
</comment>
<dbReference type="Gene3D" id="3.90.550.10">
    <property type="entry name" value="Spore Coat Polysaccharide Biosynthesis Protein SpsA, Chain A"/>
    <property type="match status" value="1"/>
</dbReference>
<dbReference type="Pfam" id="PF00535">
    <property type="entry name" value="Glycos_transf_2"/>
    <property type="match status" value="1"/>
</dbReference>